<dbReference type="GO" id="GO:0006400">
    <property type="term" value="P:tRNA modification"/>
    <property type="evidence" value="ECO:0007669"/>
    <property type="project" value="InterPro"/>
</dbReference>
<feature type="region of interest" description="Disordered" evidence="9">
    <location>
        <begin position="918"/>
        <end position="955"/>
    </location>
</feature>
<feature type="compositionally biased region" description="Low complexity" evidence="9">
    <location>
        <begin position="938"/>
        <end position="951"/>
    </location>
</feature>
<keyword evidence="4" id="KW-0285">Flavoprotein</keyword>
<dbReference type="PANTHER" id="PTHR43314">
    <property type="match status" value="1"/>
</dbReference>
<dbReference type="Pfam" id="PF00175">
    <property type="entry name" value="NAD_binding_1"/>
    <property type="match status" value="1"/>
</dbReference>
<feature type="compositionally biased region" description="Acidic residues" evidence="9">
    <location>
        <begin position="1043"/>
        <end position="1064"/>
    </location>
</feature>
<protein>
    <recommendedName>
        <fullName evidence="3">ferredoxin--NADP(+) reductase</fullName>
        <ecNumber evidence="3">1.18.1.2</ecNumber>
    </recommendedName>
</protein>
<evidence type="ECO:0000256" key="5">
    <source>
        <dbReference type="ARBA" id="ARBA00022827"/>
    </source>
</evidence>
<evidence type="ECO:0000259" key="10">
    <source>
        <dbReference type="PROSITE" id="PS51384"/>
    </source>
</evidence>
<dbReference type="Pfam" id="PF04446">
    <property type="entry name" value="Thg1"/>
    <property type="match status" value="1"/>
</dbReference>
<dbReference type="PRINTS" id="PR00371">
    <property type="entry name" value="FPNCR"/>
</dbReference>
<evidence type="ECO:0000256" key="9">
    <source>
        <dbReference type="SAM" id="MobiDB-lite"/>
    </source>
</evidence>
<dbReference type="CDD" id="cd06208">
    <property type="entry name" value="CYPOR_like_FNR"/>
    <property type="match status" value="1"/>
</dbReference>
<feature type="compositionally biased region" description="Polar residues" evidence="9">
    <location>
        <begin position="1067"/>
        <end position="1078"/>
    </location>
</feature>
<evidence type="ECO:0000313" key="11">
    <source>
        <dbReference type="EMBL" id="OLQ04051.1"/>
    </source>
</evidence>
<dbReference type="FunFam" id="3.40.50.80:FF:000008">
    <property type="entry name" value="Ferredoxin--NADP reductase, chloroplastic"/>
    <property type="match status" value="1"/>
</dbReference>
<feature type="compositionally biased region" description="Polar residues" evidence="9">
    <location>
        <begin position="925"/>
        <end position="937"/>
    </location>
</feature>
<evidence type="ECO:0000256" key="1">
    <source>
        <dbReference type="ARBA" id="ARBA00001974"/>
    </source>
</evidence>
<dbReference type="OrthoDB" id="5959761at2759"/>
<dbReference type="InterPro" id="IPR017938">
    <property type="entry name" value="Riboflavin_synthase-like_b-brl"/>
</dbReference>
<dbReference type="GO" id="GO:0008193">
    <property type="term" value="F:tRNA guanylyltransferase activity"/>
    <property type="evidence" value="ECO:0007669"/>
    <property type="project" value="InterPro"/>
</dbReference>
<dbReference type="InterPro" id="IPR017927">
    <property type="entry name" value="FAD-bd_FR_type"/>
</dbReference>
<dbReference type="InterPro" id="IPR015701">
    <property type="entry name" value="FNR"/>
</dbReference>
<evidence type="ECO:0000256" key="7">
    <source>
        <dbReference type="ARBA" id="ARBA00023002"/>
    </source>
</evidence>
<dbReference type="InterPro" id="IPR024956">
    <property type="entry name" value="tRNAHis_GuaTrfase_cat"/>
</dbReference>
<feature type="region of interest" description="Disordered" evidence="9">
    <location>
        <begin position="968"/>
        <end position="1015"/>
    </location>
</feature>
<keyword evidence="12" id="KW-1185">Reference proteome</keyword>
<evidence type="ECO:0000256" key="8">
    <source>
        <dbReference type="ARBA" id="ARBA00047776"/>
    </source>
</evidence>
<evidence type="ECO:0000313" key="12">
    <source>
        <dbReference type="Proteomes" id="UP000186817"/>
    </source>
</evidence>
<gene>
    <name evidence="11" type="primary">PETH</name>
    <name evidence="11" type="ORF">AK812_SmicGene12907</name>
</gene>
<feature type="domain" description="FAD-binding FR-type" evidence="10">
    <location>
        <begin position="1"/>
        <end position="116"/>
    </location>
</feature>
<dbReference type="Gene3D" id="2.40.30.10">
    <property type="entry name" value="Translation factors"/>
    <property type="match status" value="1"/>
</dbReference>
<name>A0A1Q9E9G2_SYMMI</name>
<dbReference type="EMBL" id="LSRX01000219">
    <property type="protein sequence ID" value="OLQ04051.1"/>
    <property type="molecule type" value="Genomic_DNA"/>
</dbReference>
<comment type="cofactor">
    <cofactor evidence="1">
        <name>FAD</name>
        <dbReference type="ChEBI" id="CHEBI:57692"/>
    </cofactor>
</comment>
<dbReference type="GO" id="GO:0000287">
    <property type="term" value="F:magnesium ion binding"/>
    <property type="evidence" value="ECO:0007669"/>
    <property type="project" value="InterPro"/>
</dbReference>
<dbReference type="SUPFAM" id="SSF63380">
    <property type="entry name" value="Riboflavin synthase domain-like"/>
    <property type="match status" value="1"/>
</dbReference>
<dbReference type="SUPFAM" id="SSF52343">
    <property type="entry name" value="Ferredoxin reductase-like, C-terminal NADP-linked domain"/>
    <property type="match status" value="1"/>
</dbReference>
<dbReference type="Gene3D" id="3.40.50.80">
    <property type="entry name" value="Nucleotide-binding domain of ferredoxin-NADP reductase (FNR) module"/>
    <property type="match status" value="1"/>
</dbReference>
<dbReference type="Proteomes" id="UP000186817">
    <property type="component" value="Unassembled WGS sequence"/>
</dbReference>
<keyword evidence="5" id="KW-0274">FAD</keyword>
<evidence type="ECO:0000256" key="6">
    <source>
        <dbReference type="ARBA" id="ARBA00022857"/>
    </source>
</evidence>
<dbReference type="InterPro" id="IPR001709">
    <property type="entry name" value="Flavoprot_Pyr_Nucl_cyt_Rdtase"/>
</dbReference>
<evidence type="ECO:0000256" key="2">
    <source>
        <dbReference type="ARBA" id="ARBA00008312"/>
    </source>
</evidence>
<organism evidence="11 12">
    <name type="scientific">Symbiodinium microadriaticum</name>
    <name type="common">Dinoflagellate</name>
    <name type="synonym">Zooxanthella microadriatica</name>
    <dbReference type="NCBI Taxonomy" id="2951"/>
    <lineage>
        <taxon>Eukaryota</taxon>
        <taxon>Sar</taxon>
        <taxon>Alveolata</taxon>
        <taxon>Dinophyceae</taxon>
        <taxon>Suessiales</taxon>
        <taxon>Symbiodiniaceae</taxon>
        <taxon>Symbiodinium</taxon>
    </lineage>
</organism>
<comment type="caution">
    <text evidence="11">The sequence shown here is derived from an EMBL/GenBank/DDBJ whole genome shotgun (WGS) entry which is preliminary data.</text>
</comment>
<dbReference type="PROSITE" id="PS51384">
    <property type="entry name" value="FAD_FR"/>
    <property type="match status" value="1"/>
</dbReference>
<dbReference type="InterPro" id="IPR038469">
    <property type="entry name" value="tRNAHis_GuaTrfase_Thg1_sf"/>
</dbReference>
<dbReference type="GO" id="GO:0004324">
    <property type="term" value="F:ferredoxin-NADP+ reductase activity"/>
    <property type="evidence" value="ECO:0007669"/>
    <property type="project" value="UniProtKB-EC"/>
</dbReference>
<keyword evidence="7" id="KW-0560">Oxidoreductase</keyword>
<proteinExistence type="inferred from homology"/>
<accession>A0A1Q9E9G2</accession>
<comment type="similarity">
    <text evidence="2">Belongs to the ferredoxin--NADP reductase type 1 family.</text>
</comment>
<evidence type="ECO:0000256" key="3">
    <source>
        <dbReference type="ARBA" id="ARBA00013223"/>
    </source>
</evidence>
<comment type="catalytic activity">
    <reaction evidence="8">
        <text>2 reduced [2Fe-2S]-[ferredoxin] + NADP(+) + H(+) = 2 oxidized [2Fe-2S]-[ferredoxin] + NADPH</text>
        <dbReference type="Rhea" id="RHEA:20125"/>
        <dbReference type="Rhea" id="RHEA-COMP:10000"/>
        <dbReference type="Rhea" id="RHEA-COMP:10001"/>
        <dbReference type="ChEBI" id="CHEBI:15378"/>
        <dbReference type="ChEBI" id="CHEBI:33737"/>
        <dbReference type="ChEBI" id="CHEBI:33738"/>
        <dbReference type="ChEBI" id="CHEBI:57783"/>
        <dbReference type="ChEBI" id="CHEBI:58349"/>
        <dbReference type="EC" id="1.18.1.2"/>
    </reaction>
</comment>
<dbReference type="AlphaFoldDB" id="A0A1Q9E9G2"/>
<dbReference type="EC" id="1.18.1.2" evidence="3"/>
<dbReference type="InterPro" id="IPR001433">
    <property type="entry name" value="OxRdtase_FAD/NAD-bd"/>
</dbReference>
<feature type="region of interest" description="Disordered" evidence="9">
    <location>
        <begin position="1037"/>
        <end position="1078"/>
    </location>
</feature>
<dbReference type="InterPro" id="IPR039261">
    <property type="entry name" value="FNR_nucleotide-bd"/>
</dbReference>
<sequence>MDHGGKVPYIEGQSIGVIAPGPDKKGETPAKIRLYSIASSAPGDDESSKTVSLVVKRVVEVAGRGWCEYSNVEKGKDLEFPDAEKVYRGVCSSHICDLNAGDDVLITGPTGAEMLLPEDPEANMIFMATGTGIAPFRSHLRNLFHDKVSKGKFKGCAWLFLGVPYSESLLYDEEWKEMQAEFPGQFRYDYAVSSEEKSEKNKINGEMWVQHKMMEYGEDLWQLVKDPKTHVYMCGLKGMESGFAECFQEKVEAEGMVYTEFLKKMKKEKRYHVEVYCTDDLSTESERRELSGVLIFLSEELGSDAAAEACRASGELPALAALASHGAAGTMLRRLLLLLQQPDGSSLEVPAIVAAAAAAAAIAYWLKIRQELSRKRNKRIGQGISKLARQIQELLETRKPRRIDGLQPEMYKLPPFIPKSTWTCLGDALRDCETLDVQEVPGERFITLRLDGSGFSKLTRRMTALGVFSGGYSAEFAEIMRECCQSLMTKFNAACGGYTQSDEMTIVIPAASIVRGEQQCHSHSGRVLKICTLAASHVTSLFNYRIQELFAQKGLCMEASGLATFDCRMGSFATMEEALSLILWRAADCGVNGVTDAVHKSKIPGARKIEGKATGEKLHWLAQNGLLPLQAHQAYGSYFVRSLRPHEGVNPKTGEMVQTLRSSIQELPEANVLCLAENAIDDTLRFLDAAFCAEAFWTSQARVGAAAEAAISVLLRQNAVTMATRIAAGLAALEEEFDRAADAESEAESKALQSFYFRVARLRSAVAFLLARFALDAKETSEGLRLQHAMVSLDQSIKGYVEEGVDLGCPNLDRPKMGWKVPYSHWWVYCVHKVSNDFGLCSMNELQAKLLKRRSVVEECGANYESVPTLRKEEDALTQATTVSTAATPLKTCAAVFKRTPSPCGGDFQAAIERRRATVDGDGQTFESTPTTKTADVTSSASTPTGASPAGIKPSCGTVDFKKRIDQQRASVDGGAQTFESRPSEHCADAGMAVPNAGGSSGQVFESTPEKTTADCVSSIRSAMQLPELPELQLPASPVQEQEPGDQDQEAGDDEEEEAEEAEVSDGSPTNKEPKTTLTASNRRVLWLEGLAHPLQDEFESDPFAVAAPGCSPVTLRLRADGQRCHLELSGPEDASGSYEVKLFVGKGWRKKSFRMWQANESLSEAFDTDLTNRNSILCGVIFKDKALISLSLVQMGSNSFTKTSATISSEVASCLAIAFVLPFR</sequence>
<reference evidence="11 12" key="1">
    <citation type="submission" date="2016-02" db="EMBL/GenBank/DDBJ databases">
        <title>Genome analysis of coral dinoflagellate symbionts highlights evolutionary adaptations to a symbiotic lifestyle.</title>
        <authorList>
            <person name="Aranda M."/>
            <person name="Li Y."/>
            <person name="Liew Y.J."/>
            <person name="Baumgarten S."/>
            <person name="Simakov O."/>
            <person name="Wilson M."/>
            <person name="Piel J."/>
            <person name="Ashoor H."/>
            <person name="Bougouffa S."/>
            <person name="Bajic V.B."/>
            <person name="Ryu T."/>
            <person name="Ravasi T."/>
            <person name="Bayer T."/>
            <person name="Micklem G."/>
            <person name="Kim H."/>
            <person name="Bhak J."/>
            <person name="Lajeunesse T.C."/>
            <person name="Voolstra C.R."/>
        </authorList>
    </citation>
    <scope>NUCLEOTIDE SEQUENCE [LARGE SCALE GENOMIC DNA]</scope>
    <source>
        <strain evidence="11 12">CCMP2467</strain>
    </source>
</reference>
<keyword evidence="6" id="KW-0521">NADP</keyword>
<evidence type="ECO:0000256" key="4">
    <source>
        <dbReference type="ARBA" id="ARBA00022630"/>
    </source>
</evidence>
<dbReference type="Gene3D" id="3.30.70.3000">
    <property type="match status" value="1"/>
</dbReference>